<feature type="transmembrane region" description="Helical" evidence="1">
    <location>
        <begin position="46"/>
        <end position="68"/>
    </location>
</feature>
<dbReference type="EMBL" id="CP002959">
    <property type="protein sequence ID" value="AFM11877.1"/>
    <property type="molecule type" value="Genomic_DNA"/>
</dbReference>
<feature type="transmembrane region" description="Helical" evidence="1">
    <location>
        <begin position="105"/>
        <end position="128"/>
    </location>
</feature>
<dbReference type="KEGG" id="tpx:Turpa_1229"/>
<dbReference type="RefSeq" id="WP_014802393.1">
    <property type="nucleotide sequence ID" value="NC_018020.1"/>
</dbReference>
<organism evidence="2 3">
    <name type="scientific">Turneriella parva (strain ATCC BAA-1111 / DSM 21527 / NCTC 11395 / H)</name>
    <name type="common">Leptospira parva</name>
    <dbReference type="NCBI Taxonomy" id="869212"/>
    <lineage>
        <taxon>Bacteria</taxon>
        <taxon>Pseudomonadati</taxon>
        <taxon>Spirochaetota</taxon>
        <taxon>Spirochaetia</taxon>
        <taxon>Leptospirales</taxon>
        <taxon>Leptospiraceae</taxon>
        <taxon>Turneriella</taxon>
    </lineage>
</organism>
<name>I4B3M0_TURPD</name>
<keyword evidence="1" id="KW-0472">Membrane</keyword>
<gene>
    <name evidence="2" type="ordered locus">Turpa_1229</name>
</gene>
<dbReference type="AlphaFoldDB" id="I4B3M0"/>
<sequence length="132" mass="14156">MKTLKLTAILIAVYILVPVMLLGGAFSRPDVWNTETAGQFSTGVLIFGILPHAPACLVLFLMMVSKGIHTLPELRQHKAVMFSAIFVLVAHLGTALLMGGRPVEFGMLVNFFLVPLMGGVSIVLGIIIGKII</sequence>
<reference evidence="2 3" key="1">
    <citation type="submission" date="2012-06" db="EMBL/GenBank/DDBJ databases">
        <title>The complete chromosome of genome of Turneriella parva DSM 21527.</title>
        <authorList>
            <consortium name="US DOE Joint Genome Institute (JGI-PGF)"/>
            <person name="Lucas S."/>
            <person name="Han J."/>
            <person name="Lapidus A."/>
            <person name="Bruce D."/>
            <person name="Goodwin L."/>
            <person name="Pitluck S."/>
            <person name="Peters L."/>
            <person name="Kyrpides N."/>
            <person name="Mavromatis K."/>
            <person name="Ivanova N."/>
            <person name="Mikhailova N."/>
            <person name="Chertkov O."/>
            <person name="Detter J.C."/>
            <person name="Tapia R."/>
            <person name="Han C."/>
            <person name="Land M."/>
            <person name="Hauser L."/>
            <person name="Markowitz V."/>
            <person name="Cheng J.-F."/>
            <person name="Hugenholtz P."/>
            <person name="Woyke T."/>
            <person name="Wu D."/>
            <person name="Gronow S."/>
            <person name="Wellnitz S."/>
            <person name="Brambilla E."/>
            <person name="Klenk H.-P."/>
            <person name="Eisen J.A."/>
        </authorList>
    </citation>
    <scope>NUCLEOTIDE SEQUENCE [LARGE SCALE GENOMIC DNA]</scope>
    <source>
        <strain evidence="3">ATCC BAA-1111 / DSM 21527 / NCTC 11395 / H</strain>
    </source>
</reference>
<accession>I4B3M0</accession>
<evidence type="ECO:0000313" key="2">
    <source>
        <dbReference type="EMBL" id="AFM11877.1"/>
    </source>
</evidence>
<keyword evidence="1" id="KW-1133">Transmembrane helix</keyword>
<proteinExistence type="predicted"/>
<evidence type="ECO:0000256" key="1">
    <source>
        <dbReference type="SAM" id="Phobius"/>
    </source>
</evidence>
<dbReference type="HOGENOM" id="CLU_1916173_0_0_12"/>
<evidence type="ECO:0000313" key="3">
    <source>
        <dbReference type="Proteomes" id="UP000006048"/>
    </source>
</evidence>
<feature type="transmembrane region" description="Helical" evidence="1">
    <location>
        <begin position="7"/>
        <end position="26"/>
    </location>
</feature>
<keyword evidence="1" id="KW-0812">Transmembrane</keyword>
<keyword evidence="3" id="KW-1185">Reference proteome</keyword>
<dbReference type="STRING" id="869212.Turpa_1229"/>
<dbReference type="Proteomes" id="UP000006048">
    <property type="component" value="Chromosome"/>
</dbReference>
<protein>
    <submittedName>
        <fullName evidence="2">Uncharacterized protein</fullName>
    </submittedName>
</protein>
<feature type="transmembrane region" description="Helical" evidence="1">
    <location>
        <begin position="80"/>
        <end position="99"/>
    </location>
</feature>